<reference evidence="3" key="1">
    <citation type="submission" date="2022-10" db="EMBL/GenBank/DDBJ databases">
        <title>Determination and structural analysis of whole genome sequence of Sarocladium strictum F4-1.</title>
        <authorList>
            <person name="Hu L."/>
            <person name="Jiang Y."/>
        </authorList>
    </citation>
    <scope>NUCLEOTIDE SEQUENCE</scope>
    <source>
        <strain evidence="3">F4-1</strain>
    </source>
</reference>
<organism evidence="3 4">
    <name type="scientific">Sarocladium strictum</name>
    <name type="common">Black bundle disease fungus</name>
    <name type="synonym">Acremonium strictum</name>
    <dbReference type="NCBI Taxonomy" id="5046"/>
    <lineage>
        <taxon>Eukaryota</taxon>
        <taxon>Fungi</taxon>
        <taxon>Dikarya</taxon>
        <taxon>Ascomycota</taxon>
        <taxon>Pezizomycotina</taxon>
        <taxon>Sordariomycetes</taxon>
        <taxon>Hypocreomycetidae</taxon>
        <taxon>Hypocreales</taxon>
        <taxon>Sarocladiaceae</taxon>
        <taxon>Sarocladium</taxon>
    </lineage>
</organism>
<feature type="domain" description="DUF7514" evidence="2">
    <location>
        <begin position="245"/>
        <end position="404"/>
    </location>
</feature>
<sequence length="621" mass="71374">MAHEPITAEGLGGRPQFISGMTEDAFEEPDDHEIVRSVQRIIPPSSLIAGEQEEPAEYKMATHPLPSSSTEESWTPSSSTSSSAPKGFDFDDISLDYQARYLVEQMAKFHPLDRKVWYRRDHYNPSSPTNLSNEAVYSCTSSNTSPGSISPRTPVVHVTSPSQSTTPKPFERQPPASVQQRRKSDGGRDRGQRDVSRLRAQSVGARPKGVHFADDALVPKSNTRGGRTMIGVANDPVYVDMTIWGELYKDDGQATKRWKRWLGDMALNLVSNPGPQGYITPSALLDFYTDLARQSDETPFKHIFDVADQRGYDKIRDLYDALKVEYKEYKIRGQKTPCLSRDGFIKWMIFHISAYPKQETKRLAAMAETRRFCARVHSPTGEWLLIPSTFSPSLIPAKSVEKAEATKKIKSLVRQLWDQPRRASASSRPVLVVQPSPEVDPRYRDRDQRYSRERLFVEVPRSSRSQRDREREPQYYQDRERRPSDHRDGPSYRAYTYQEVSPSRRNQGPSDRVRRGENNPVQEPALRRVYTEFVPTSRYALGQRRYSTRDDRPLDYYASRRSSRDANDQNDYPPWHPDCDNGRYRRRDSEEDWTSSPSGSSINGSYIPRRHSREPSWEEYA</sequence>
<dbReference type="Proteomes" id="UP001175261">
    <property type="component" value="Unassembled WGS sequence"/>
</dbReference>
<feature type="compositionally biased region" description="Polar residues" evidence="1">
    <location>
        <begin position="498"/>
        <end position="509"/>
    </location>
</feature>
<feature type="region of interest" description="Disordered" evidence="1">
    <location>
        <begin position="125"/>
        <end position="206"/>
    </location>
</feature>
<feature type="region of interest" description="Disordered" evidence="1">
    <location>
        <begin position="551"/>
        <end position="621"/>
    </location>
</feature>
<gene>
    <name evidence="3" type="ORF">NLU13_8389</name>
</gene>
<feature type="compositionally biased region" description="Polar residues" evidence="1">
    <location>
        <begin position="125"/>
        <end position="151"/>
    </location>
</feature>
<dbReference type="Pfam" id="PF24355">
    <property type="entry name" value="DUF7514"/>
    <property type="match status" value="1"/>
</dbReference>
<feature type="compositionally biased region" description="Low complexity" evidence="1">
    <location>
        <begin position="66"/>
        <end position="83"/>
    </location>
</feature>
<feature type="region of interest" description="Disordered" evidence="1">
    <location>
        <begin position="424"/>
        <end position="529"/>
    </location>
</feature>
<proteinExistence type="predicted"/>
<feature type="region of interest" description="Disordered" evidence="1">
    <location>
        <begin position="45"/>
        <end position="89"/>
    </location>
</feature>
<evidence type="ECO:0000313" key="3">
    <source>
        <dbReference type="EMBL" id="KAK0384301.1"/>
    </source>
</evidence>
<dbReference type="EMBL" id="JAPDFR010000008">
    <property type="protein sequence ID" value="KAK0384301.1"/>
    <property type="molecule type" value="Genomic_DNA"/>
</dbReference>
<feature type="compositionally biased region" description="Low complexity" evidence="1">
    <location>
        <begin position="595"/>
        <end position="607"/>
    </location>
</feature>
<dbReference type="InterPro" id="IPR055936">
    <property type="entry name" value="DUF7514"/>
</dbReference>
<name>A0AA39L4L1_SARSR</name>
<evidence type="ECO:0000256" key="1">
    <source>
        <dbReference type="SAM" id="MobiDB-lite"/>
    </source>
</evidence>
<evidence type="ECO:0000259" key="2">
    <source>
        <dbReference type="Pfam" id="PF24355"/>
    </source>
</evidence>
<keyword evidence="4" id="KW-1185">Reference proteome</keyword>
<feature type="compositionally biased region" description="Basic and acidic residues" evidence="1">
    <location>
        <begin position="182"/>
        <end position="197"/>
    </location>
</feature>
<dbReference type="AlphaFoldDB" id="A0AA39L4L1"/>
<accession>A0AA39L4L1</accession>
<feature type="compositionally biased region" description="Basic and acidic residues" evidence="1">
    <location>
        <begin position="439"/>
        <end position="456"/>
    </location>
</feature>
<dbReference type="PANTHER" id="PTHR39611">
    <property type="entry name" value="HYDROXYPROLINE-RICH GLYCOPROTEIN DZ-HRGP-RELATED"/>
    <property type="match status" value="1"/>
</dbReference>
<evidence type="ECO:0000313" key="4">
    <source>
        <dbReference type="Proteomes" id="UP001175261"/>
    </source>
</evidence>
<protein>
    <recommendedName>
        <fullName evidence="2">DUF7514 domain-containing protein</fullName>
    </recommendedName>
</protein>
<dbReference type="PANTHER" id="PTHR39611:SF2">
    <property type="entry name" value="HYDROXYPROLINE-RICH GLYCOPROTEIN DZ-HRGP"/>
    <property type="match status" value="1"/>
</dbReference>
<feature type="compositionally biased region" description="Basic and acidic residues" evidence="1">
    <location>
        <begin position="577"/>
        <end position="589"/>
    </location>
</feature>
<feature type="compositionally biased region" description="Basic and acidic residues" evidence="1">
    <location>
        <begin position="465"/>
        <end position="490"/>
    </location>
</feature>
<comment type="caution">
    <text evidence="3">The sequence shown here is derived from an EMBL/GenBank/DDBJ whole genome shotgun (WGS) entry which is preliminary data.</text>
</comment>